<organism evidence="1">
    <name type="scientific">Arundo donax</name>
    <name type="common">Giant reed</name>
    <name type="synonym">Donax arundinaceus</name>
    <dbReference type="NCBI Taxonomy" id="35708"/>
    <lineage>
        <taxon>Eukaryota</taxon>
        <taxon>Viridiplantae</taxon>
        <taxon>Streptophyta</taxon>
        <taxon>Embryophyta</taxon>
        <taxon>Tracheophyta</taxon>
        <taxon>Spermatophyta</taxon>
        <taxon>Magnoliopsida</taxon>
        <taxon>Liliopsida</taxon>
        <taxon>Poales</taxon>
        <taxon>Poaceae</taxon>
        <taxon>PACMAD clade</taxon>
        <taxon>Arundinoideae</taxon>
        <taxon>Arundineae</taxon>
        <taxon>Arundo</taxon>
    </lineage>
</organism>
<evidence type="ECO:0000313" key="1">
    <source>
        <dbReference type="EMBL" id="JAD70380.1"/>
    </source>
</evidence>
<name>A0A0A9CAE7_ARUDO</name>
<dbReference type="EMBL" id="GBRH01227515">
    <property type="protein sequence ID" value="JAD70380.1"/>
    <property type="molecule type" value="Transcribed_RNA"/>
</dbReference>
<proteinExistence type="predicted"/>
<reference evidence="1" key="1">
    <citation type="submission" date="2014-09" db="EMBL/GenBank/DDBJ databases">
        <authorList>
            <person name="Magalhaes I.L.F."/>
            <person name="Oliveira U."/>
            <person name="Santos F.R."/>
            <person name="Vidigal T.H.D.A."/>
            <person name="Brescovit A.D."/>
            <person name="Santos A.J."/>
        </authorList>
    </citation>
    <scope>NUCLEOTIDE SEQUENCE</scope>
    <source>
        <tissue evidence="1">Shoot tissue taken approximately 20 cm above the soil surface</tissue>
    </source>
</reference>
<protein>
    <submittedName>
        <fullName evidence="1">Uncharacterized protein</fullName>
    </submittedName>
</protein>
<reference evidence="1" key="2">
    <citation type="journal article" date="2015" name="Data Brief">
        <title>Shoot transcriptome of the giant reed, Arundo donax.</title>
        <authorList>
            <person name="Barrero R.A."/>
            <person name="Guerrero F.D."/>
            <person name="Moolhuijzen P."/>
            <person name="Goolsby J.A."/>
            <person name="Tidwell J."/>
            <person name="Bellgard S.E."/>
            <person name="Bellgard M.I."/>
        </authorList>
    </citation>
    <scope>NUCLEOTIDE SEQUENCE</scope>
    <source>
        <tissue evidence="1">Shoot tissue taken approximately 20 cm above the soil surface</tissue>
    </source>
</reference>
<accession>A0A0A9CAE7</accession>
<sequence>MKPNWFTVIRVVSLKRCSMTLSHSFIVWLISLIPFP</sequence>
<dbReference type="AlphaFoldDB" id="A0A0A9CAE7"/>